<evidence type="ECO:0008006" key="4">
    <source>
        <dbReference type="Google" id="ProtNLM"/>
    </source>
</evidence>
<evidence type="ECO:0000313" key="3">
    <source>
        <dbReference type="Proteomes" id="UP000306102"/>
    </source>
</evidence>
<proteinExistence type="predicted"/>
<gene>
    <name evidence="2" type="ORF">TEA_011456</name>
</gene>
<feature type="region of interest" description="Disordered" evidence="1">
    <location>
        <begin position="168"/>
        <end position="189"/>
    </location>
</feature>
<dbReference type="EMBL" id="SDRB02003508">
    <property type="protein sequence ID" value="THG17544.1"/>
    <property type="molecule type" value="Genomic_DNA"/>
</dbReference>
<organism evidence="2 3">
    <name type="scientific">Camellia sinensis var. sinensis</name>
    <name type="common">China tea</name>
    <dbReference type="NCBI Taxonomy" id="542762"/>
    <lineage>
        <taxon>Eukaryota</taxon>
        <taxon>Viridiplantae</taxon>
        <taxon>Streptophyta</taxon>
        <taxon>Embryophyta</taxon>
        <taxon>Tracheophyta</taxon>
        <taxon>Spermatophyta</taxon>
        <taxon>Magnoliopsida</taxon>
        <taxon>eudicotyledons</taxon>
        <taxon>Gunneridae</taxon>
        <taxon>Pentapetalae</taxon>
        <taxon>asterids</taxon>
        <taxon>Ericales</taxon>
        <taxon>Theaceae</taxon>
        <taxon>Camellia</taxon>
    </lineage>
</organism>
<comment type="caution">
    <text evidence="2">The sequence shown here is derived from an EMBL/GenBank/DDBJ whole genome shotgun (WGS) entry which is preliminary data.</text>
</comment>
<feature type="compositionally biased region" description="Polar residues" evidence="1">
    <location>
        <begin position="169"/>
        <end position="186"/>
    </location>
</feature>
<accession>A0A4S4EMT7</accession>
<dbReference type="Proteomes" id="UP000306102">
    <property type="component" value="Unassembled WGS sequence"/>
</dbReference>
<keyword evidence="3" id="KW-1185">Reference proteome</keyword>
<sequence>MADEWLEQMSKTFEMLGIEDGALKVTLASFQLKGDAGQWWKYEKARVGGTWEAFVNAFQERFLSAAARNSKDHQAIDILLAEIDIYKLFAFKHCKGRKVKLALCEEITCSSEHNRIQRLPGSRLINPGCIFQEVKVEHHHPYQELMFGLKGIQTRKEGKSMNEVLDATVGSNPSQRSSDLLQSTPHDNLPTLVNEVGSVTESIEAMKLSKRAGSSIANLPTGLDMEEEIFRQKQQKAKAEINSKNALS</sequence>
<dbReference type="AlphaFoldDB" id="A0A4S4EMT7"/>
<protein>
    <recommendedName>
        <fullName evidence="4">Retrotransposon gag domain-containing protein</fullName>
    </recommendedName>
</protein>
<name>A0A4S4EMT7_CAMSN</name>
<reference evidence="2 3" key="1">
    <citation type="journal article" date="2018" name="Proc. Natl. Acad. Sci. U.S.A.">
        <title>Draft genome sequence of Camellia sinensis var. sinensis provides insights into the evolution of the tea genome and tea quality.</title>
        <authorList>
            <person name="Wei C."/>
            <person name="Yang H."/>
            <person name="Wang S."/>
            <person name="Zhao J."/>
            <person name="Liu C."/>
            <person name="Gao L."/>
            <person name="Xia E."/>
            <person name="Lu Y."/>
            <person name="Tai Y."/>
            <person name="She G."/>
            <person name="Sun J."/>
            <person name="Cao H."/>
            <person name="Tong W."/>
            <person name="Gao Q."/>
            <person name="Li Y."/>
            <person name="Deng W."/>
            <person name="Jiang X."/>
            <person name="Wang W."/>
            <person name="Chen Q."/>
            <person name="Zhang S."/>
            <person name="Li H."/>
            <person name="Wu J."/>
            <person name="Wang P."/>
            <person name="Li P."/>
            <person name="Shi C."/>
            <person name="Zheng F."/>
            <person name="Jian J."/>
            <person name="Huang B."/>
            <person name="Shan D."/>
            <person name="Shi M."/>
            <person name="Fang C."/>
            <person name="Yue Y."/>
            <person name="Li F."/>
            <person name="Li D."/>
            <person name="Wei S."/>
            <person name="Han B."/>
            <person name="Jiang C."/>
            <person name="Yin Y."/>
            <person name="Xia T."/>
            <person name="Zhang Z."/>
            <person name="Bennetzen J.L."/>
            <person name="Zhao S."/>
            <person name="Wan X."/>
        </authorList>
    </citation>
    <scope>NUCLEOTIDE SEQUENCE [LARGE SCALE GENOMIC DNA]</scope>
    <source>
        <strain evidence="3">cv. Shuchazao</strain>
        <tissue evidence="2">Leaf</tissue>
    </source>
</reference>
<evidence type="ECO:0000256" key="1">
    <source>
        <dbReference type="SAM" id="MobiDB-lite"/>
    </source>
</evidence>
<evidence type="ECO:0000313" key="2">
    <source>
        <dbReference type="EMBL" id="THG17544.1"/>
    </source>
</evidence>